<comment type="caution">
    <text evidence="2">The sequence shown here is derived from an EMBL/GenBank/DDBJ whole genome shotgun (WGS) entry which is preliminary data.</text>
</comment>
<proteinExistence type="predicted"/>
<reference evidence="2 5" key="2">
    <citation type="submission" date="2020-07" db="EMBL/GenBank/DDBJ databases">
        <title>Organ Donor 1.</title>
        <authorList>
            <person name="Marsh A.J."/>
            <person name="Azcarate-Peril M.A."/>
        </authorList>
    </citation>
    <scope>NUCLEOTIDE SEQUENCE [LARGE SCALE GENOMIC DNA]</scope>
    <source>
        <strain evidence="2 5">AMC0712</strain>
    </source>
</reference>
<name>A0A508YJI9_LACRH</name>
<keyword evidence="1" id="KW-0472">Membrane</keyword>
<keyword evidence="1" id="KW-1133">Transmembrane helix</keyword>
<feature type="transmembrane region" description="Helical" evidence="1">
    <location>
        <begin position="59"/>
        <end position="79"/>
    </location>
</feature>
<keyword evidence="1" id="KW-0812">Transmembrane</keyword>
<feature type="transmembrane region" description="Helical" evidence="1">
    <location>
        <begin position="35"/>
        <end position="53"/>
    </location>
</feature>
<dbReference type="Proteomes" id="UP000552935">
    <property type="component" value="Unassembled WGS sequence"/>
</dbReference>
<reference evidence="3 4" key="1">
    <citation type="submission" date="2019-04" db="EMBL/GenBank/DDBJ databases">
        <title>Genome Announcement to Ensure Probiotic Safety of Lactobacillus rhamnosus UBLR-58.</title>
        <authorList>
            <person name="Sulthana A."/>
            <person name="Lakshmi S.G."/>
            <person name="Madempudi R.S."/>
        </authorList>
    </citation>
    <scope>NUCLEOTIDE SEQUENCE [LARGE SCALE GENOMIC DNA]</scope>
    <source>
        <strain evidence="3 4">UBLR-58</strain>
    </source>
</reference>
<dbReference type="EMBL" id="SSHM01000001">
    <property type="protein sequence ID" value="THC79072.1"/>
    <property type="molecule type" value="Genomic_DNA"/>
</dbReference>
<dbReference type="Proteomes" id="UP000307517">
    <property type="component" value="Unassembled WGS sequence"/>
</dbReference>
<sequence>MMFGDVINVLFTSVVILWIVKTYKGKIDHRTKELIAIVIGLIIIGNLAGFLIVQSGSRWALTYTLSFVFVQWVILWSFARNF</sequence>
<evidence type="ECO:0000313" key="3">
    <source>
        <dbReference type="EMBL" id="THC79072.1"/>
    </source>
</evidence>
<evidence type="ECO:0000313" key="5">
    <source>
        <dbReference type="Proteomes" id="UP000552935"/>
    </source>
</evidence>
<evidence type="ECO:0000313" key="4">
    <source>
        <dbReference type="Proteomes" id="UP000307517"/>
    </source>
</evidence>
<accession>A0A508YJI9</accession>
<evidence type="ECO:0000313" key="2">
    <source>
        <dbReference type="EMBL" id="NZA03655.1"/>
    </source>
</evidence>
<dbReference type="EMBL" id="JACCKI010000001">
    <property type="protein sequence ID" value="NZA03655.1"/>
    <property type="molecule type" value="Genomic_DNA"/>
</dbReference>
<gene>
    <name evidence="3" type="ORF">E6L36_00760</name>
    <name evidence="2" type="ORF">H0N82_00630</name>
</gene>
<feature type="transmembrane region" description="Helical" evidence="1">
    <location>
        <begin position="6"/>
        <end position="23"/>
    </location>
</feature>
<protein>
    <submittedName>
        <fullName evidence="2">Uncharacterized protein</fullName>
    </submittedName>
</protein>
<dbReference type="AlphaFoldDB" id="A0A508YJI9"/>
<evidence type="ECO:0000256" key="1">
    <source>
        <dbReference type="SAM" id="Phobius"/>
    </source>
</evidence>
<organism evidence="2 5">
    <name type="scientific">Lacticaseibacillus rhamnosus</name>
    <name type="common">Lactobacillus rhamnosus</name>
    <dbReference type="NCBI Taxonomy" id="47715"/>
    <lineage>
        <taxon>Bacteria</taxon>
        <taxon>Bacillati</taxon>
        <taxon>Bacillota</taxon>
        <taxon>Bacilli</taxon>
        <taxon>Lactobacillales</taxon>
        <taxon>Lactobacillaceae</taxon>
        <taxon>Lacticaseibacillus</taxon>
    </lineage>
</organism>
<dbReference type="RefSeq" id="WP_005690673.1">
    <property type="nucleotide sequence ID" value="NZ_CABFNI010000001.1"/>
</dbReference>